<feature type="domain" description="GIY-YIG" evidence="8">
    <location>
        <begin position="14"/>
        <end position="93"/>
    </location>
</feature>
<evidence type="ECO:0000313" key="11">
    <source>
        <dbReference type="Proteomes" id="UP000613030"/>
    </source>
</evidence>
<dbReference type="InterPro" id="IPR004791">
    <property type="entry name" value="UvrC"/>
</dbReference>
<comment type="subunit">
    <text evidence="7">Interacts with UvrB in an incision complex.</text>
</comment>
<dbReference type="CDD" id="cd10434">
    <property type="entry name" value="GIY-YIG_UvrC_Cho"/>
    <property type="match status" value="1"/>
</dbReference>
<name>A0ABS1KRV1_9BACT</name>
<evidence type="ECO:0000313" key="10">
    <source>
        <dbReference type="EMBL" id="MBL0742151.1"/>
    </source>
</evidence>
<evidence type="ECO:0000256" key="4">
    <source>
        <dbReference type="ARBA" id="ARBA00022881"/>
    </source>
</evidence>
<dbReference type="Pfam" id="PF08459">
    <property type="entry name" value="UvrC_RNaseH_dom"/>
    <property type="match status" value="1"/>
</dbReference>
<dbReference type="Pfam" id="PF01541">
    <property type="entry name" value="GIY-YIG"/>
    <property type="match status" value="1"/>
</dbReference>
<evidence type="ECO:0000256" key="6">
    <source>
        <dbReference type="ARBA" id="ARBA00023236"/>
    </source>
</evidence>
<dbReference type="SMART" id="SM00465">
    <property type="entry name" value="GIYc"/>
    <property type="match status" value="1"/>
</dbReference>
<dbReference type="EMBL" id="JAERRB010000004">
    <property type="protein sequence ID" value="MBL0742151.1"/>
    <property type="molecule type" value="Genomic_DNA"/>
</dbReference>
<keyword evidence="2 7" id="KW-0227">DNA damage</keyword>
<dbReference type="PANTHER" id="PTHR30562">
    <property type="entry name" value="UVRC/OXIDOREDUCTASE"/>
    <property type="match status" value="1"/>
</dbReference>
<dbReference type="SUPFAM" id="SSF82771">
    <property type="entry name" value="GIY-YIG endonuclease"/>
    <property type="match status" value="1"/>
</dbReference>
<dbReference type="InterPro" id="IPR038476">
    <property type="entry name" value="UvrC_RNase_H_dom_sf"/>
</dbReference>
<dbReference type="PANTHER" id="PTHR30562:SF1">
    <property type="entry name" value="UVRABC SYSTEM PROTEIN C"/>
    <property type="match status" value="1"/>
</dbReference>
<comment type="subcellular location">
    <subcellularLocation>
        <location evidence="7">Cytoplasm</location>
    </subcellularLocation>
</comment>
<dbReference type="RefSeq" id="WP_202010084.1">
    <property type="nucleotide sequence ID" value="NZ_JAERRB010000004.1"/>
</dbReference>
<evidence type="ECO:0000256" key="7">
    <source>
        <dbReference type="HAMAP-Rule" id="MF_00203"/>
    </source>
</evidence>
<sequence>MYDRLKEVVQRLPESPGVYRFYNDEDVLIYVGKAKSLKKRVSSYFNKAAGVNRKTLKLVSEIERIDFTVSNSEFDALLLENNFIKQNQPKYNILLKDDKTFPYLVILKERFPRIIYTRKYIPKQGEYFGPFSSVVAMKNVLELTLKLYSIRTCNLLLTEANIAQKKFKVCLEYHLGNCKGPCEAFQDEKSYLEEIDQARNILKGNLSIVYQNFTNNMKTAAANMEFERAHLYKEKLDTLERFQSKSLVVNRDLTDIDVCTITSTESYAYVNYLQITEGAIIFSKTIEVKKKLDEPDDEILSFSVFEFREQTHSKNKLILSNIAVTLLEDKVENVIPQIGDKRKLLALSIKNALELKKEREIFREGKKSKQKEVLMILQKDLHLQNLPLIIECFDNSNFQGTTPVASMVRFVDGKADKKGYRHFNIKTVEGPNDFASMKEIVGRRYKRILEEAGKLPSLIVVDGGKGQLSSAVEALQELNIYGQIPIIGIAKRLEEIYYPDDSLPLHISKKSPGLLLLQQIRDEAHRFAITFHRQKRSKGALKTEMEGLEGIGEKTAMTLLQHFKSVKKIKNASFEEIEKLVGKKKAEIILGIKEKEVN</sequence>
<keyword evidence="5 7" id="KW-0234">DNA repair</keyword>
<evidence type="ECO:0000256" key="5">
    <source>
        <dbReference type="ARBA" id="ARBA00023204"/>
    </source>
</evidence>
<comment type="function">
    <text evidence="7">The UvrABC repair system catalyzes the recognition and processing of DNA lesions. UvrC both incises the 5' and 3' sides of the lesion. The N-terminal half is responsible for the 3' incision and the C-terminal half is responsible for the 5' incision.</text>
</comment>
<dbReference type="InterPro" id="IPR035901">
    <property type="entry name" value="GIY-YIG_endonuc_sf"/>
</dbReference>
<evidence type="ECO:0000259" key="9">
    <source>
        <dbReference type="PROSITE" id="PS50165"/>
    </source>
</evidence>
<dbReference type="InterPro" id="IPR000305">
    <property type="entry name" value="GIY-YIG_endonuc"/>
</dbReference>
<organism evidence="10 11">
    <name type="scientific">Chryseolinea lacunae</name>
    <dbReference type="NCBI Taxonomy" id="2801331"/>
    <lineage>
        <taxon>Bacteria</taxon>
        <taxon>Pseudomonadati</taxon>
        <taxon>Bacteroidota</taxon>
        <taxon>Cytophagia</taxon>
        <taxon>Cytophagales</taxon>
        <taxon>Fulvivirgaceae</taxon>
        <taxon>Chryseolinea</taxon>
    </lineage>
</organism>
<dbReference type="Gene3D" id="3.40.1440.10">
    <property type="entry name" value="GIY-YIG endonuclease"/>
    <property type="match status" value="1"/>
</dbReference>
<dbReference type="PROSITE" id="PS50165">
    <property type="entry name" value="UVRC"/>
    <property type="match status" value="1"/>
</dbReference>
<keyword evidence="3 7" id="KW-0228">DNA excision</keyword>
<proteinExistence type="inferred from homology"/>
<dbReference type="InterPro" id="IPR050066">
    <property type="entry name" value="UvrABC_protein_C"/>
</dbReference>
<keyword evidence="1 7" id="KW-0963">Cytoplasm</keyword>
<reference evidence="10 11" key="1">
    <citation type="submission" date="2021-01" db="EMBL/GenBank/DDBJ databases">
        <title>Chryseolinea sp. Jin1 Genome sequencing and assembly.</title>
        <authorList>
            <person name="Kim I."/>
        </authorList>
    </citation>
    <scope>NUCLEOTIDE SEQUENCE [LARGE SCALE GENOMIC DNA]</scope>
    <source>
        <strain evidence="10 11">Jin1</strain>
    </source>
</reference>
<dbReference type="Gene3D" id="1.10.150.20">
    <property type="entry name" value="5' to 3' exonuclease, C-terminal subdomain"/>
    <property type="match status" value="1"/>
</dbReference>
<gene>
    <name evidence="7" type="primary">uvrC</name>
    <name evidence="10" type="ORF">JI741_13055</name>
</gene>
<comment type="similarity">
    <text evidence="7">Belongs to the UvrC family.</text>
</comment>
<dbReference type="InterPro" id="IPR036876">
    <property type="entry name" value="UVR_dom_sf"/>
</dbReference>
<dbReference type="Gene3D" id="3.30.420.340">
    <property type="entry name" value="UvrC, RNAse H endonuclease domain"/>
    <property type="match status" value="1"/>
</dbReference>
<accession>A0ABS1KRV1</accession>
<dbReference type="NCBIfam" id="TIGR00194">
    <property type="entry name" value="uvrC"/>
    <property type="match status" value="1"/>
</dbReference>
<dbReference type="InterPro" id="IPR001162">
    <property type="entry name" value="UvrC_RNase_H_dom"/>
</dbReference>
<dbReference type="Pfam" id="PF14520">
    <property type="entry name" value="HHH_5"/>
    <property type="match status" value="1"/>
</dbReference>
<evidence type="ECO:0000256" key="3">
    <source>
        <dbReference type="ARBA" id="ARBA00022769"/>
    </source>
</evidence>
<dbReference type="Proteomes" id="UP000613030">
    <property type="component" value="Unassembled WGS sequence"/>
</dbReference>
<dbReference type="InterPro" id="IPR010994">
    <property type="entry name" value="RuvA_2-like"/>
</dbReference>
<comment type="caution">
    <text evidence="10">The sequence shown here is derived from an EMBL/GenBank/DDBJ whole genome shotgun (WGS) entry which is preliminary data.</text>
</comment>
<dbReference type="SUPFAM" id="SSF46600">
    <property type="entry name" value="C-terminal UvrC-binding domain of UvrB"/>
    <property type="match status" value="1"/>
</dbReference>
<protein>
    <recommendedName>
        <fullName evidence="7">UvrABC system protein C</fullName>
        <shortName evidence="7">Protein UvrC</shortName>
    </recommendedName>
    <alternativeName>
        <fullName evidence="7">Excinuclease ABC subunit C</fullName>
    </alternativeName>
</protein>
<evidence type="ECO:0000256" key="2">
    <source>
        <dbReference type="ARBA" id="ARBA00022763"/>
    </source>
</evidence>
<evidence type="ECO:0000256" key="1">
    <source>
        <dbReference type="ARBA" id="ARBA00022490"/>
    </source>
</evidence>
<dbReference type="SUPFAM" id="SSF47781">
    <property type="entry name" value="RuvA domain 2-like"/>
    <property type="match status" value="1"/>
</dbReference>
<keyword evidence="6 7" id="KW-0742">SOS response</keyword>
<dbReference type="HAMAP" id="MF_00203">
    <property type="entry name" value="UvrC"/>
    <property type="match status" value="1"/>
</dbReference>
<dbReference type="InterPro" id="IPR047296">
    <property type="entry name" value="GIY-YIG_UvrC_Cho"/>
</dbReference>
<dbReference type="PROSITE" id="PS50164">
    <property type="entry name" value="GIY_YIG"/>
    <property type="match status" value="1"/>
</dbReference>
<dbReference type="Pfam" id="PF22920">
    <property type="entry name" value="UvrC_RNaseH"/>
    <property type="match status" value="1"/>
</dbReference>
<keyword evidence="11" id="KW-1185">Reference proteome</keyword>
<feature type="domain" description="UvrC family homology region profile" evidence="9">
    <location>
        <begin position="295"/>
        <end position="475"/>
    </location>
</feature>
<evidence type="ECO:0000259" key="8">
    <source>
        <dbReference type="PROSITE" id="PS50164"/>
    </source>
</evidence>
<keyword evidence="4 7" id="KW-0267">Excision nuclease</keyword>